<gene>
    <name evidence="2" type="ORF">ACFSKO_14670</name>
</gene>
<dbReference type="PANTHER" id="PTHR12956">
    <property type="entry name" value="ALKALINE CERAMIDASE-RELATED"/>
    <property type="match status" value="1"/>
</dbReference>
<evidence type="ECO:0000259" key="1">
    <source>
        <dbReference type="Pfam" id="PF04765"/>
    </source>
</evidence>
<name>A0ABW5BQ40_9PROT</name>
<evidence type="ECO:0000313" key="2">
    <source>
        <dbReference type="EMBL" id="MFD2206870.1"/>
    </source>
</evidence>
<comment type="caution">
    <text evidence="2">The sequence shown here is derived from an EMBL/GenBank/DDBJ whole genome shotgun (WGS) entry which is preliminary data.</text>
</comment>
<dbReference type="EMBL" id="JBHUII010000007">
    <property type="protein sequence ID" value="MFD2206870.1"/>
    <property type="molecule type" value="Genomic_DNA"/>
</dbReference>
<dbReference type="InterPro" id="IPR006852">
    <property type="entry name" value="TOD1_MUCI70"/>
</dbReference>
<keyword evidence="3" id="KW-1185">Reference proteome</keyword>
<reference evidence="3" key="1">
    <citation type="journal article" date="2019" name="Int. J. Syst. Evol. Microbiol.">
        <title>The Global Catalogue of Microorganisms (GCM) 10K type strain sequencing project: providing services to taxonomists for standard genome sequencing and annotation.</title>
        <authorList>
            <consortium name="The Broad Institute Genomics Platform"/>
            <consortium name="The Broad Institute Genome Sequencing Center for Infectious Disease"/>
            <person name="Wu L."/>
            <person name="Ma J."/>
        </authorList>
    </citation>
    <scope>NUCLEOTIDE SEQUENCE [LARGE SCALE GENOMIC DNA]</scope>
    <source>
        <strain evidence="3">CGMCC 4.7192</strain>
    </source>
</reference>
<dbReference type="InterPro" id="IPR048354">
    <property type="entry name" value="TOD1_MUCI70_glycTrfase_dom"/>
</dbReference>
<proteinExistence type="predicted"/>
<feature type="domain" description="TOD1/MUCI70 glycosyltransferase-like" evidence="1">
    <location>
        <begin position="44"/>
        <end position="214"/>
    </location>
</feature>
<evidence type="ECO:0000313" key="3">
    <source>
        <dbReference type="Proteomes" id="UP001597294"/>
    </source>
</evidence>
<protein>
    <submittedName>
        <fullName evidence="2">Glycosyltransferase domain-containing protein</fullName>
    </submittedName>
</protein>
<sequence length="238" mass="28605">MSRSNKKVIYTTIVGGYDTLLEQPRYPGWDYVCFADRKYLGWRTKIGLSNWKVVSFENPGLDNTRYSRMPKLLPHRYLGDYDYSIYIDGNARLISNPDNLLETLEWPDFSAAFHPFRDNVYDEFDECSLLGMDDHQTFEKQKNFYLNQGLPNPTQLIENNFLLRRHRVENVQKIHEEWWAELGIQSKRDQLCLPYICWKNQTSPLLMSQELKRKYFQTKAHYRSFIHRLLRSIKKRFK</sequence>
<accession>A0ABW5BQ40</accession>
<dbReference type="Pfam" id="PF04765">
    <property type="entry name" value="TOD1_MUCI70"/>
    <property type="match status" value="1"/>
</dbReference>
<organism evidence="2 3">
    <name type="scientific">Kiloniella antarctica</name>
    <dbReference type="NCBI Taxonomy" id="1550907"/>
    <lineage>
        <taxon>Bacteria</taxon>
        <taxon>Pseudomonadati</taxon>
        <taxon>Pseudomonadota</taxon>
        <taxon>Alphaproteobacteria</taxon>
        <taxon>Rhodospirillales</taxon>
        <taxon>Kiloniellaceae</taxon>
        <taxon>Kiloniella</taxon>
    </lineage>
</organism>
<dbReference type="RefSeq" id="WP_380252931.1">
    <property type="nucleotide sequence ID" value="NZ_JBHUII010000007.1"/>
</dbReference>
<dbReference type="Proteomes" id="UP001597294">
    <property type="component" value="Unassembled WGS sequence"/>
</dbReference>